<dbReference type="EMBL" id="AMZH03039338">
    <property type="protein sequence ID" value="RRT31468.1"/>
    <property type="molecule type" value="Genomic_DNA"/>
</dbReference>
<reference evidence="2 3" key="1">
    <citation type="journal article" date="2014" name="Agronomy (Basel)">
        <title>A Draft Genome Sequence for Ensete ventricosum, the Drought-Tolerant Tree Against Hunger.</title>
        <authorList>
            <person name="Harrison J."/>
            <person name="Moore K.A."/>
            <person name="Paszkiewicz K."/>
            <person name="Jones T."/>
            <person name="Grant M."/>
            <person name="Ambacheew D."/>
            <person name="Muzemil S."/>
            <person name="Studholme D.J."/>
        </authorList>
    </citation>
    <scope>NUCLEOTIDE SEQUENCE [LARGE SCALE GENOMIC DNA]</scope>
</reference>
<accession>A0A426WW78</accession>
<gene>
    <name evidence="2" type="ORF">B296_00054970</name>
</gene>
<dbReference type="Proteomes" id="UP000287651">
    <property type="component" value="Unassembled WGS sequence"/>
</dbReference>
<name>A0A426WW78_ENSVE</name>
<organism evidence="2 3">
    <name type="scientific">Ensete ventricosum</name>
    <name type="common">Abyssinian banana</name>
    <name type="synonym">Musa ensete</name>
    <dbReference type="NCBI Taxonomy" id="4639"/>
    <lineage>
        <taxon>Eukaryota</taxon>
        <taxon>Viridiplantae</taxon>
        <taxon>Streptophyta</taxon>
        <taxon>Embryophyta</taxon>
        <taxon>Tracheophyta</taxon>
        <taxon>Spermatophyta</taxon>
        <taxon>Magnoliopsida</taxon>
        <taxon>Liliopsida</taxon>
        <taxon>Zingiberales</taxon>
        <taxon>Musaceae</taxon>
        <taxon>Ensete</taxon>
    </lineage>
</organism>
<sequence length="172" mass="18042">MCNLPEQASDAPLDPDLITLTHGMPVWHSGEASTTYIRGMLLPWLASDLYTLPSKVLMDEVAKAMVLNRLTWKGSLPTVGRLRGPTPKCKGPSTPNGDRATGFGSDQGGSPGGPTEEGDRRIQGVARVRDGSRVDGAGIARVRVSASSSPTPSSASGGRDRVGPLRHPSRGC</sequence>
<feature type="region of interest" description="Disordered" evidence="1">
    <location>
        <begin position="78"/>
        <end position="172"/>
    </location>
</feature>
<protein>
    <submittedName>
        <fullName evidence="2">Uncharacterized protein</fullName>
    </submittedName>
</protein>
<evidence type="ECO:0000313" key="2">
    <source>
        <dbReference type="EMBL" id="RRT31468.1"/>
    </source>
</evidence>
<evidence type="ECO:0000313" key="3">
    <source>
        <dbReference type="Proteomes" id="UP000287651"/>
    </source>
</evidence>
<comment type="caution">
    <text evidence="2">The sequence shown here is derived from an EMBL/GenBank/DDBJ whole genome shotgun (WGS) entry which is preliminary data.</text>
</comment>
<evidence type="ECO:0000256" key="1">
    <source>
        <dbReference type="SAM" id="MobiDB-lite"/>
    </source>
</evidence>
<feature type="compositionally biased region" description="Basic and acidic residues" evidence="1">
    <location>
        <begin position="117"/>
        <end position="133"/>
    </location>
</feature>
<proteinExistence type="predicted"/>
<feature type="compositionally biased region" description="Low complexity" evidence="1">
    <location>
        <begin position="145"/>
        <end position="156"/>
    </location>
</feature>
<dbReference type="AlphaFoldDB" id="A0A426WW78"/>